<feature type="repeat" description="TPR" evidence="3">
    <location>
        <begin position="85"/>
        <end position="118"/>
    </location>
</feature>
<keyword evidence="2 3" id="KW-0802">TPR repeat</keyword>
<dbReference type="FunFam" id="1.25.40.1040:FF:000003">
    <property type="entry name" value="N-terminal acetyltransferase A, auxiliary subunit"/>
    <property type="match status" value="1"/>
</dbReference>
<dbReference type="PIRSF" id="PIRSF000422">
    <property type="entry name" value="N-terminal-AcTrfase-A_aux_su"/>
    <property type="match status" value="1"/>
</dbReference>
<feature type="region of interest" description="Disordered" evidence="4">
    <location>
        <begin position="582"/>
        <end position="639"/>
    </location>
</feature>
<evidence type="ECO:0000256" key="3">
    <source>
        <dbReference type="PROSITE-ProRule" id="PRU00339"/>
    </source>
</evidence>
<dbReference type="Pfam" id="PF13181">
    <property type="entry name" value="TPR_8"/>
    <property type="match status" value="1"/>
</dbReference>
<feature type="compositionally biased region" description="Basic and acidic residues" evidence="4">
    <location>
        <begin position="625"/>
        <end position="636"/>
    </location>
</feature>
<evidence type="ECO:0000256" key="2">
    <source>
        <dbReference type="ARBA" id="ARBA00022803"/>
    </source>
</evidence>
<dbReference type="Gene3D" id="1.25.40.1040">
    <property type="match status" value="1"/>
</dbReference>
<gene>
    <name evidence="5" type="ORF">F5878DRAFT_82581</name>
</gene>
<accession>A0AA38PC39</accession>
<protein>
    <submittedName>
        <fullName evidence="5">NMDA receptor-regulated protein 1-domain-containing protein</fullName>
    </submittedName>
</protein>
<reference evidence="5" key="1">
    <citation type="submission" date="2022-08" db="EMBL/GenBank/DDBJ databases">
        <authorList>
            <consortium name="DOE Joint Genome Institute"/>
            <person name="Min B."/>
            <person name="Riley R."/>
            <person name="Sierra-Patev S."/>
            <person name="Naranjo-Ortiz M."/>
            <person name="Looney B."/>
            <person name="Konkel Z."/>
            <person name="Slot J.C."/>
            <person name="Sakamoto Y."/>
            <person name="Steenwyk J.L."/>
            <person name="Rokas A."/>
            <person name="Carro J."/>
            <person name="Camarero S."/>
            <person name="Ferreira P."/>
            <person name="Molpeceres G."/>
            <person name="Ruiz-Duenas F.J."/>
            <person name="Serrano A."/>
            <person name="Henrissat B."/>
            <person name="Drula E."/>
            <person name="Hughes K.W."/>
            <person name="Mata J.L."/>
            <person name="Ishikawa N.K."/>
            <person name="Vargas-Isla R."/>
            <person name="Ushijima S."/>
            <person name="Smith C.A."/>
            <person name="Ahrendt S."/>
            <person name="Andreopoulos W."/>
            <person name="He G."/>
            <person name="Labutti K."/>
            <person name="Lipzen A."/>
            <person name="Ng V."/>
            <person name="Sandor L."/>
            <person name="Barry K."/>
            <person name="Martinez A.T."/>
            <person name="Xiao Y."/>
            <person name="Gibbons J.G."/>
            <person name="Terashima K."/>
            <person name="Hibbett D.S."/>
            <person name="Grigoriev I.V."/>
        </authorList>
    </citation>
    <scope>NUCLEOTIDE SEQUENCE</scope>
    <source>
        <strain evidence="5">TFB9207</strain>
    </source>
</reference>
<evidence type="ECO:0000313" key="6">
    <source>
        <dbReference type="Proteomes" id="UP001163846"/>
    </source>
</evidence>
<feature type="compositionally biased region" description="Basic residues" evidence="4">
    <location>
        <begin position="595"/>
        <end position="605"/>
    </location>
</feature>
<dbReference type="PROSITE" id="PS50005">
    <property type="entry name" value="TPR"/>
    <property type="match status" value="1"/>
</dbReference>
<dbReference type="GO" id="GO:0031415">
    <property type="term" value="C:NatA complex"/>
    <property type="evidence" value="ECO:0007669"/>
    <property type="project" value="TreeGrafter"/>
</dbReference>
<dbReference type="AlphaFoldDB" id="A0AA38PC39"/>
<proteinExistence type="predicted"/>
<keyword evidence="6" id="KW-1185">Reference proteome</keyword>
<dbReference type="PANTHER" id="PTHR22767:SF2">
    <property type="entry name" value="N(ALPHA)-ACETYLTRANSFERASE 15_16, ISOFORM A"/>
    <property type="match status" value="1"/>
</dbReference>
<dbReference type="SUPFAM" id="SSF48452">
    <property type="entry name" value="TPR-like"/>
    <property type="match status" value="2"/>
</dbReference>
<organism evidence="5 6">
    <name type="scientific">Lentinula raphanica</name>
    <dbReference type="NCBI Taxonomy" id="153919"/>
    <lineage>
        <taxon>Eukaryota</taxon>
        <taxon>Fungi</taxon>
        <taxon>Dikarya</taxon>
        <taxon>Basidiomycota</taxon>
        <taxon>Agaricomycotina</taxon>
        <taxon>Agaricomycetes</taxon>
        <taxon>Agaricomycetidae</taxon>
        <taxon>Agaricales</taxon>
        <taxon>Marasmiineae</taxon>
        <taxon>Omphalotaceae</taxon>
        <taxon>Lentinula</taxon>
    </lineage>
</organism>
<dbReference type="Gene3D" id="1.25.40.1010">
    <property type="match status" value="1"/>
</dbReference>
<evidence type="ECO:0000313" key="5">
    <source>
        <dbReference type="EMBL" id="KAJ3840174.1"/>
    </source>
</evidence>
<dbReference type="Pfam" id="PF12569">
    <property type="entry name" value="NatA_aux_su"/>
    <property type="match status" value="1"/>
</dbReference>
<dbReference type="SMART" id="SM00028">
    <property type="entry name" value="TPR"/>
    <property type="match status" value="6"/>
</dbReference>
<comment type="caution">
    <text evidence="5">The sequence shown here is derived from an EMBL/GenBank/DDBJ whole genome shotgun (WGS) entry which is preliminary data.</text>
</comment>
<dbReference type="InterPro" id="IPR019734">
    <property type="entry name" value="TPR_rpt"/>
</dbReference>
<dbReference type="Proteomes" id="UP001163846">
    <property type="component" value="Unassembled WGS sequence"/>
</dbReference>
<keyword evidence="1" id="KW-0677">Repeat</keyword>
<evidence type="ECO:0000256" key="4">
    <source>
        <dbReference type="SAM" id="MobiDB-lite"/>
    </source>
</evidence>
<name>A0AA38PC39_9AGAR</name>
<dbReference type="InterPro" id="IPR011990">
    <property type="entry name" value="TPR-like_helical_dom_sf"/>
</dbReference>
<keyword evidence="5" id="KW-0675">Receptor</keyword>
<evidence type="ECO:0000256" key="1">
    <source>
        <dbReference type="ARBA" id="ARBA00022737"/>
    </source>
</evidence>
<sequence length="876" mass="98494">MSKKAAAPSNRTLASKESTLFKELLSLYENKQLKKGLKTADQILKKYPEHGETLCMKGLVLVHMGRRDEGIELVRKGIRMDLTSHIVWHVFGLIQKGEKKYEEALKSYMQALRFDKENMNLLRDVAQLQTQLRLYDGLVETRHMLLRLRPTVRQHWIALAVAYHLSGNLAEAKKVVVEYEKTLKNVPHYDVEHSEMLLYHVRLLEELEQYSEALTLLDVSAKDRAIVDKTAIMEFRARLLSKLKSEEAEHAWKVLVEHNPECYDYYKGYMSNQNLDLDKNPAEALAVLREFSAQFPKANVPRRLSLSLASGEEFKALAQPYLLSALKKGIPSLFVDVKSLYTDPAKMKCLEDIAESIRQDTSPESSVPSSSSTEPTTYLWSLYFLAQHYSYLSEHTKALDLLDTAMSHTPTLPELYTCRARTLKRAGDFYGASRAMEDARRLDGQDRFLNTKSAKYRMRAGLIDEASALLGLFTKKDAPSPGADLEEMQSLFYLQEEGDAHRRAGKLNLALRKYTAVQRVFDDYEDDQYDFHGYSLRKSTINIYLNVLNWEDHLRSHPSYIKAAIAASRIYVDVFDDPKLASGNVDGNSTDAEKKAKKKAKKAHQKEKEDAAKKAATAAPNNSSNEDKGLDVPFKDEDPDGMKLLSSPEPLELAWKLLQPLTTLAQNNIEVCIAIYDVSIRRKKYLQAAQALARARALDSEYPDLHVRIVHARHFVSSLPEAIPPPVGPVFNETLDKILPEGVALETYNSQYLQTHSTSANAILAAAQASRVLGAPLQEVENLLFTALGDGVQLDIKTALDISNFLKKVKSSRVDELHQALDTKFTISTAFKAPEELAKLRELTVSTNMNGSTEKLDNGTAVPIENEAELGKGVST</sequence>
<dbReference type="PANTHER" id="PTHR22767">
    <property type="entry name" value="N-TERMINAL ACETYLTRANSFERASE-RELATED"/>
    <property type="match status" value="1"/>
</dbReference>
<dbReference type="EMBL" id="MU806091">
    <property type="protein sequence ID" value="KAJ3840174.1"/>
    <property type="molecule type" value="Genomic_DNA"/>
</dbReference>
<dbReference type="InterPro" id="IPR021183">
    <property type="entry name" value="NatA_aux_su"/>
</dbReference>